<dbReference type="PANTHER" id="PTHR23321:SF26">
    <property type="entry name" value="SMALL RIBOSOMAL SUBUNIT PROTEIN US15M"/>
    <property type="match status" value="1"/>
</dbReference>
<evidence type="ECO:0000256" key="1">
    <source>
        <dbReference type="ARBA" id="ARBA00008434"/>
    </source>
</evidence>
<dbReference type="Gene3D" id="1.10.287.10">
    <property type="entry name" value="S15/NS1, RNA-binding"/>
    <property type="match status" value="1"/>
</dbReference>
<dbReference type="GO" id="GO:0006412">
    <property type="term" value="P:translation"/>
    <property type="evidence" value="ECO:0007669"/>
    <property type="project" value="InterPro"/>
</dbReference>
<evidence type="ECO:0000256" key="4">
    <source>
        <dbReference type="RuleBase" id="RU003919"/>
    </source>
</evidence>
<evidence type="ECO:0000256" key="3">
    <source>
        <dbReference type="ARBA" id="ARBA00023274"/>
    </source>
</evidence>
<dbReference type="InterPro" id="IPR000589">
    <property type="entry name" value="Ribosomal_uS15"/>
</dbReference>
<dbReference type="AlphaFoldDB" id="A0A976M3V6"/>
<keyword evidence="3 4" id="KW-0687">Ribonucleoprotein</keyword>
<accession>A0A976M3V6</accession>
<dbReference type="SUPFAM" id="SSF47060">
    <property type="entry name" value="S15/NS1 RNA-binding domain"/>
    <property type="match status" value="1"/>
</dbReference>
<reference evidence="5" key="1">
    <citation type="submission" date="2022-07" db="EMBL/GenBank/DDBJ databases">
        <title>Evaluation of T. orientalis genome assembly methods using nanopore sequencing and analysis of variation between genomes.</title>
        <authorList>
            <person name="Yam J."/>
            <person name="Micallef M.L."/>
            <person name="Liu M."/>
            <person name="Djordjevic S.P."/>
            <person name="Bogema D.R."/>
            <person name="Jenkins C."/>
        </authorList>
    </citation>
    <scope>NUCLEOTIDE SEQUENCE</scope>
    <source>
        <strain evidence="5">Fish Creek</strain>
    </source>
</reference>
<dbReference type="InterPro" id="IPR005290">
    <property type="entry name" value="Ribosomal_uS15_bac-type"/>
</dbReference>
<gene>
    <name evidence="5" type="ORF">MACJ_000317</name>
</gene>
<dbReference type="Pfam" id="PF00312">
    <property type="entry name" value="Ribosomal_S15"/>
    <property type="match status" value="1"/>
</dbReference>
<sequence>MFRRQFQALFNPNVLKCVQIQRFSVTFVKSHKIRGLPFEKVKAPKTEWYKRAETEFLAERSLIPEGYVGRWNHEDLTKLDPRIQKALSLRCASGREIRRARTFILMKHLQKQPFDTGSTPVQLACVSEKILNLRAHLIRNPKDNCRKRAMALLLSRRHKLMKRLYNEDFKLYEHCCKLLKLKCVLFSTPDSRNRSKSINLIGVDGDRCRFLIRQKMWWGRFRPRPIKLPSGKRIAYTRHPIESPPKDFNEPKKHPDRVSVSWPYGVDPRRVCGRYVIHNPTASGTGYIPVPILT</sequence>
<dbReference type="OrthoDB" id="441444at2759"/>
<comment type="similarity">
    <text evidence="1 4">Belongs to the universal ribosomal protein uS15 family.</text>
</comment>
<dbReference type="InterPro" id="IPR009068">
    <property type="entry name" value="uS15_NS1_RNA-bd_sf"/>
</dbReference>
<protein>
    <submittedName>
        <fullName evidence="5">Ribosomal protein S15, mitochondrial</fullName>
    </submittedName>
</protein>
<evidence type="ECO:0000256" key="2">
    <source>
        <dbReference type="ARBA" id="ARBA00022980"/>
    </source>
</evidence>
<dbReference type="GO" id="GO:0005737">
    <property type="term" value="C:cytoplasm"/>
    <property type="evidence" value="ECO:0007669"/>
    <property type="project" value="UniProtKB-ARBA"/>
</dbReference>
<dbReference type="PANTHER" id="PTHR23321">
    <property type="entry name" value="RIBOSOMAL PROTEIN S15, BACTERIAL AND ORGANELLAR"/>
    <property type="match status" value="1"/>
</dbReference>
<name>A0A976M3V6_THEOR</name>
<evidence type="ECO:0000313" key="5">
    <source>
        <dbReference type="EMBL" id="UKJ87877.2"/>
    </source>
</evidence>
<dbReference type="GO" id="GO:1990904">
    <property type="term" value="C:ribonucleoprotein complex"/>
    <property type="evidence" value="ECO:0007669"/>
    <property type="project" value="UniProtKB-KW"/>
</dbReference>
<dbReference type="GO" id="GO:0003735">
    <property type="term" value="F:structural constituent of ribosome"/>
    <property type="evidence" value="ECO:0007669"/>
    <property type="project" value="InterPro"/>
</dbReference>
<dbReference type="EMBL" id="CP056065">
    <property type="protein sequence ID" value="UKJ87877.2"/>
    <property type="molecule type" value="Genomic_DNA"/>
</dbReference>
<dbReference type="GO" id="GO:0005840">
    <property type="term" value="C:ribosome"/>
    <property type="evidence" value="ECO:0007669"/>
    <property type="project" value="UniProtKB-KW"/>
</dbReference>
<dbReference type="SMART" id="SM01387">
    <property type="entry name" value="Ribosomal_S15"/>
    <property type="match status" value="1"/>
</dbReference>
<evidence type="ECO:0000313" key="6">
    <source>
        <dbReference type="Proteomes" id="UP000244803"/>
    </source>
</evidence>
<dbReference type="Proteomes" id="UP000244803">
    <property type="component" value="Chromosome 1"/>
</dbReference>
<proteinExistence type="inferred from homology"/>
<organism evidence="5 6">
    <name type="scientific">Theileria orientalis</name>
    <dbReference type="NCBI Taxonomy" id="68886"/>
    <lineage>
        <taxon>Eukaryota</taxon>
        <taxon>Sar</taxon>
        <taxon>Alveolata</taxon>
        <taxon>Apicomplexa</taxon>
        <taxon>Aconoidasida</taxon>
        <taxon>Piroplasmida</taxon>
        <taxon>Theileriidae</taxon>
        <taxon>Theileria</taxon>
    </lineage>
</organism>
<keyword evidence="2 4" id="KW-0689">Ribosomal protein</keyword>
<dbReference type="CDD" id="cd00353">
    <property type="entry name" value="Ribosomal_S15p_S13e"/>
    <property type="match status" value="1"/>
</dbReference>